<dbReference type="Gene3D" id="3.50.50.60">
    <property type="entry name" value="FAD/NAD(P)-binding domain"/>
    <property type="match status" value="1"/>
</dbReference>
<evidence type="ECO:0000313" key="1">
    <source>
        <dbReference type="EMBL" id="MCS0657165.1"/>
    </source>
</evidence>
<dbReference type="EMBL" id="JANUGU010000001">
    <property type="protein sequence ID" value="MCS0657165.1"/>
    <property type="molecule type" value="Genomic_DNA"/>
</dbReference>
<proteinExistence type="predicted"/>
<keyword evidence="2" id="KW-1185">Reference proteome</keyword>
<dbReference type="RefSeq" id="WP_258810321.1">
    <property type="nucleotide sequence ID" value="NZ_JANUGU010000001.1"/>
</dbReference>
<protein>
    <submittedName>
        <fullName evidence="1">Tryptophan 7-halogenase</fullName>
    </submittedName>
</protein>
<dbReference type="PANTHER" id="PTHR43747:SF4">
    <property type="entry name" value="FLAVIN-DEPENDENT TRYPTOPHAN HALOGENASE"/>
    <property type="match status" value="1"/>
</dbReference>
<gene>
    <name evidence="1" type="ORF">NX778_03705</name>
</gene>
<dbReference type="InterPro" id="IPR036188">
    <property type="entry name" value="FAD/NAD-bd_sf"/>
</dbReference>
<sequence length="493" mass="54819">MSNFDRIVVVGGGTAGWMTALALVTGLRGRTVEVIESEEIGIVGVGEATFPSILEYNRLVGIDEADFLRATEGTYKLGVEFRDWRQQGESYFHTFGDFGSLTGSHSLWGQHRRLGDAVAGAFGAQCLPTVMAQEGRFCAPNAIQGAPFKYAYHFDASLYASYLRRLAVRRGANRTEGRIIAVKRREDGGVRSVLLADGREIHGDLFIDCSGFRSLLLGRTLEEPFVDFSHWLPVDRAWACPCEPSGDGITPYTRATALEGGWAWRIPLQQRTGHGHVFSSRYISEERARDQLLQQLDGRPLAEPRLLRFTTGHRQRFWVHNVVALGLSAGFLEPLESTSIFLIQSGLGRLMRLLAAAAPVDAAAVEDFNGGLVRQFARIRDFIILHYCLTARRDSALWRDMAGMALPETLAFRLHAWRESGVLLEYDEEGFDATSWLAIHAGMDHWPGRADPVLQELSREQAQQALAQRREAIARLVAQLPAHADYLGQVLAR</sequence>
<reference evidence="1 2" key="1">
    <citation type="submission" date="2022-08" db="EMBL/GenBank/DDBJ databases">
        <title>Reclassification of Massilia species as members of the genera Telluria, Duganella, Pseudoduganella, Mokoshia gen. nov. and Zemynaea gen. nov. using orthogonal and non-orthogonal genome-based approaches.</title>
        <authorList>
            <person name="Bowman J.P."/>
        </authorList>
    </citation>
    <scope>NUCLEOTIDE SEQUENCE [LARGE SCALE GENOMIC DNA]</scope>
    <source>
        <strain evidence="1 2">JCM 31606</strain>
    </source>
</reference>
<name>A0ABT2CT54_9BURK</name>
<organism evidence="1 2">
    <name type="scientific">Massilia terrae</name>
    <dbReference type="NCBI Taxonomy" id="1811224"/>
    <lineage>
        <taxon>Bacteria</taxon>
        <taxon>Pseudomonadati</taxon>
        <taxon>Pseudomonadota</taxon>
        <taxon>Betaproteobacteria</taxon>
        <taxon>Burkholderiales</taxon>
        <taxon>Oxalobacteraceae</taxon>
        <taxon>Telluria group</taxon>
        <taxon>Massilia</taxon>
    </lineage>
</organism>
<dbReference type="SUPFAM" id="SSF51905">
    <property type="entry name" value="FAD/NAD(P)-binding domain"/>
    <property type="match status" value="1"/>
</dbReference>
<dbReference type="PIRSF" id="PIRSF011396">
    <property type="entry name" value="Trp_halogenase"/>
    <property type="match status" value="1"/>
</dbReference>
<dbReference type="Pfam" id="PF04820">
    <property type="entry name" value="Trp_halogenase"/>
    <property type="match status" value="1"/>
</dbReference>
<evidence type="ECO:0000313" key="2">
    <source>
        <dbReference type="Proteomes" id="UP001204621"/>
    </source>
</evidence>
<dbReference type="Proteomes" id="UP001204621">
    <property type="component" value="Unassembled WGS sequence"/>
</dbReference>
<accession>A0ABT2CT54</accession>
<dbReference type="InterPro" id="IPR006905">
    <property type="entry name" value="Flavin_halogenase"/>
</dbReference>
<comment type="caution">
    <text evidence="1">The sequence shown here is derived from an EMBL/GenBank/DDBJ whole genome shotgun (WGS) entry which is preliminary data.</text>
</comment>
<dbReference type="PANTHER" id="PTHR43747">
    <property type="entry name" value="FAD-BINDING PROTEIN"/>
    <property type="match status" value="1"/>
</dbReference>
<dbReference type="InterPro" id="IPR033856">
    <property type="entry name" value="Trp_halogen"/>
</dbReference>
<dbReference type="InterPro" id="IPR050816">
    <property type="entry name" value="Flavin-dep_Halogenase_NPB"/>
</dbReference>